<sequence>MYNIAKQTTRCPSTGRTETRYIITTAQHRQGSEISTDPGITAVSSQTYEAPLKKTVRNIKLFSLSSLALSTLISPVFLLIESEIEPVVRAVMVGIALGTSALSTGVIQWVLKPYVIQGRALNSIGTGRVEMHRLSWLGRQTATVVNPEDLTVDKNGRMFSNLKAANGDCFYVHETTKFWQELTGKAKKSESANQV</sequence>
<comment type="caution">
    <text evidence="2">The sequence shown here is derived from an EMBL/GenBank/DDBJ whole genome shotgun (WGS) entry which is preliminary data.</text>
</comment>
<feature type="transmembrane region" description="Helical" evidence="1">
    <location>
        <begin position="61"/>
        <end position="80"/>
    </location>
</feature>
<keyword evidence="3" id="KW-1185">Reference proteome</keyword>
<evidence type="ECO:0000256" key="1">
    <source>
        <dbReference type="SAM" id="Phobius"/>
    </source>
</evidence>
<evidence type="ECO:0000313" key="3">
    <source>
        <dbReference type="Proteomes" id="UP000013776"/>
    </source>
</evidence>
<dbReference type="OrthoDB" id="5386199at2759"/>
<evidence type="ECO:0008006" key="4">
    <source>
        <dbReference type="Google" id="ProtNLM"/>
    </source>
</evidence>
<keyword evidence="1" id="KW-0472">Membrane</keyword>
<name>R4XMF4_TAPDE</name>
<reference evidence="2 3" key="1">
    <citation type="journal article" date="2013" name="MBio">
        <title>Genome sequencing of the plant pathogen Taphrina deformans, the causal agent of peach leaf curl.</title>
        <authorList>
            <person name="Cisse O.H."/>
            <person name="Almeida J.M.G.C.F."/>
            <person name="Fonseca A."/>
            <person name="Kumar A.A."/>
            <person name="Salojaervi J."/>
            <person name="Overmyer K."/>
            <person name="Hauser P.M."/>
            <person name="Pagni M."/>
        </authorList>
    </citation>
    <scope>NUCLEOTIDE SEQUENCE [LARGE SCALE GENOMIC DNA]</scope>
    <source>
        <strain evidence="3">PYCC 5710 / ATCC 11124 / CBS 356.35 / IMI 108563 / JCM 9778 / NBRC 8474</strain>
    </source>
</reference>
<dbReference type="EMBL" id="CAHR02000249">
    <property type="protein sequence ID" value="CCG84485.1"/>
    <property type="molecule type" value="Genomic_DNA"/>
</dbReference>
<dbReference type="AlphaFoldDB" id="R4XMF4"/>
<dbReference type="GO" id="GO:0033615">
    <property type="term" value="P:mitochondrial proton-transporting ATP synthase complex assembly"/>
    <property type="evidence" value="ECO:0007669"/>
    <property type="project" value="TreeGrafter"/>
</dbReference>
<accession>R4XMF4</accession>
<dbReference type="Proteomes" id="UP000013776">
    <property type="component" value="Unassembled WGS sequence"/>
</dbReference>
<organism evidence="2 3">
    <name type="scientific">Taphrina deformans (strain PYCC 5710 / ATCC 11124 / CBS 356.35 / IMI 108563 / JCM 9778 / NBRC 8474)</name>
    <name type="common">Peach leaf curl fungus</name>
    <name type="synonym">Lalaria deformans</name>
    <dbReference type="NCBI Taxonomy" id="1097556"/>
    <lineage>
        <taxon>Eukaryota</taxon>
        <taxon>Fungi</taxon>
        <taxon>Dikarya</taxon>
        <taxon>Ascomycota</taxon>
        <taxon>Taphrinomycotina</taxon>
        <taxon>Taphrinomycetes</taxon>
        <taxon>Taphrinales</taxon>
        <taxon>Taphrinaceae</taxon>
        <taxon>Taphrina</taxon>
    </lineage>
</organism>
<proteinExistence type="predicted"/>
<dbReference type="eggNOG" id="ENOG502S8CE">
    <property type="taxonomic scope" value="Eukaryota"/>
</dbReference>
<dbReference type="InterPro" id="IPR009724">
    <property type="entry name" value="TMEM70"/>
</dbReference>
<dbReference type="GO" id="GO:0031966">
    <property type="term" value="C:mitochondrial membrane"/>
    <property type="evidence" value="ECO:0007669"/>
    <property type="project" value="TreeGrafter"/>
</dbReference>
<keyword evidence="1" id="KW-1133">Transmembrane helix</keyword>
<evidence type="ECO:0000313" key="2">
    <source>
        <dbReference type="EMBL" id="CCG84485.1"/>
    </source>
</evidence>
<keyword evidence="1" id="KW-0812">Transmembrane</keyword>
<gene>
    <name evidence="2" type="ORF">TAPDE_004948</name>
</gene>
<feature type="transmembrane region" description="Helical" evidence="1">
    <location>
        <begin position="86"/>
        <end position="111"/>
    </location>
</feature>
<dbReference type="PANTHER" id="PTHR13281">
    <property type="entry name" value="TRANSMEMBRANE PROTEIN 70, MITOCHONDRIAL"/>
    <property type="match status" value="1"/>
</dbReference>
<dbReference type="PANTHER" id="PTHR13281:SF0">
    <property type="entry name" value="TRANSMEMBRANE PROTEIN 70, MITOCHONDRIAL"/>
    <property type="match status" value="1"/>
</dbReference>
<protein>
    <recommendedName>
        <fullName evidence="4">Transmembrane protein</fullName>
    </recommendedName>
</protein>